<name>A0A0D0B5L0_9AGAR</name>
<dbReference type="Proteomes" id="UP000053593">
    <property type="component" value="Unassembled WGS sequence"/>
</dbReference>
<keyword evidence="1" id="KW-0732">Signal</keyword>
<dbReference type="HOGENOM" id="CLU_2184270_0_0_1"/>
<proteinExistence type="predicted"/>
<organism evidence="2 3">
    <name type="scientific">Collybiopsis luxurians FD-317 M1</name>
    <dbReference type="NCBI Taxonomy" id="944289"/>
    <lineage>
        <taxon>Eukaryota</taxon>
        <taxon>Fungi</taxon>
        <taxon>Dikarya</taxon>
        <taxon>Basidiomycota</taxon>
        <taxon>Agaricomycotina</taxon>
        <taxon>Agaricomycetes</taxon>
        <taxon>Agaricomycetidae</taxon>
        <taxon>Agaricales</taxon>
        <taxon>Marasmiineae</taxon>
        <taxon>Omphalotaceae</taxon>
        <taxon>Collybiopsis</taxon>
        <taxon>Collybiopsis luxurians</taxon>
    </lineage>
</organism>
<keyword evidence="3" id="KW-1185">Reference proteome</keyword>
<dbReference type="AlphaFoldDB" id="A0A0D0B5L0"/>
<feature type="chain" id="PRO_5002207862" evidence="1">
    <location>
        <begin position="22"/>
        <end position="109"/>
    </location>
</feature>
<protein>
    <submittedName>
        <fullName evidence="2">Uncharacterized protein</fullName>
    </submittedName>
</protein>
<evidence type="ECO:0000313" key="2">
    <source>
        <dbReference type="EMBL" id="KIK58640.1"/>
    </source>
</evidence>
<dbReference type="EMBL" id="KN834784">
    <property type="protein sequence ID" value="KIK58640.1"/>
    <property type="molecule type" value="Genomic_DNA"/>
</dbReference>
<accession>A0A0D0B5L0</accession>
<evidence type="ECO:0000313" key="3">
    <source>
        <dbReference type="Proteomes" id="UP000053593"/>
    </source>
</evidence>
<sequence>MHIAFFQITCLTLTEILVVHGYPAHIQLESSLVPAVSVQDSPGVISISVQSQSDSITPSSAPATVSGQNSLSGRSDITVGGVDEKGSIFSDGAKPSYALGCDLYECISN</sequence>
<gene>
    <name evidence="2" type="ORF">GYMLUDRAFT_262452</name>
</gene>
<feature type="signal peptide" evidence="1">
    <location>
        <begin position="1"/>
        <end position="21"/>
    </location>
</feature>
<reference evidence="2 3" key="1">
    <citation type="submission" date="2014-04" db="EMBL/GenBank/DDBJ databases">
        <title>Evolutionary Origins and Diversification of the Mycorrhizal Mutualists.</title>
        <authorList>
            <consortium name="DOE Joint Genome Institute"/>
            <consortium name="Mycorrhizal Genomics Consortium"/>
            <person name="Kohler A."/>
            <person name="Kuo A."/>
            <person name="Nagy L.G."/>
            <person name="Floudas D."/>
            <person name="Copeland A."/>
            <person name="Barry K.W."/>
            <person name="Cichocki N."/>
            <person name="Veneault-Fourrey C."/>
            <person name="LaButti K."/>
            <person name="Lindquist E.A."/>
            <person name="Lipzen A."/>
            <person name="Lundell T."/>
            <person name="Morin E."/>
            <person name="Murat C."/>
            <person name="Riley R."/>
            <person name="Ohm R."/>
            <person name="Sun H."/>
            <person name="Tunlid A."/>
            <person name="Henrissat B."/>
            <person name="Grigoriev I.V."/>
            <person name="Hibbett D.S."/>
            <person name="Martin F."/>
        </authorList>
    </citation>
    <scope>NUCLEOTIDE SEQUENCE [LARGE SCALE GENOMIC DNA]</scope>
    <source>
        <strain evidence="2 3">FD-317 M1</strain>
    </source>
</reference>
<evidence type="ECO:0000256" key="1">
    <source>
        <dbReference type="SAM" id="SignalP"/>
    </source>
</evidence>